<name>A0A9W9K2S4_9EURO</name>
<dbReference type="Proteomes" id="UP001149074">
    <property type="component" value="Unassembled WGS sequence"/>
</dbReference>
<reference evidence="2" key="2">
    <citation type="journal article" date="2023" name="IMA Fungus">
        <title>Comparative genomic study of the Penicillium genus elucidates a diverse pangenome and 15 lateral gene transfer events.</title>
        <authorList>
            <person name="Petersen C."/>
            <person name="Sorensen T."/>
            <person name="Nielsen M.R."/>
            <person name="Sondergaard T.E."/>
            <person name="Sorensen J.L."/>
            <person name="Fitzpatrick D.A."/>
            <person name="Frisvad J.C."/>
            <person name="Nielsen K.L."/>
        </authorList>
    </citation>
    <scope>NUCLEOTIDE SEQUENCE</scope>
    <source>
        <strain evidence="2">IBT 30761</strain>
    </source>
</reference>
<evidence type="ECO:0000313" key="2">
    <source>
        <dbReference type="EMBL" id="KAJ5090017.1"/>
    </source>
</evidence>
<evidence type="ECO:0000256" key="1">
    <source>
        <dbReference type="SAM" id="MobiDB-lite"/>
    </source>
</evidence>
<evidence type="ECO:0000313" key="3">
    <source>
        <dbReference type="Proteomes" id="UP001149074"/>
    </source>
</evidence>
<dbReference type="AlphaFoldDB" id="A0A9W9K2S4"/>
<accession>A0A9W9K2S4</accession>
<feature type="region of interest" description="Disordered" evidence="1">
    <location>
        <begin position="57"/>
        <end position="135"/>
    </location>
</feature>
<gene>
    <name evidence="2" type="ORF">N7532_008701</name>
</gene>
<feature type="compositionally biased region" description="Basic and acidic residues" evidence="1">
    <location>
        <begin position="57"/>
        <end position="79"/>
    </location>
</feature>
<protein>
    <submittedName>
        <fullName evidence="2">Uncharacterized protein</fullName>
    </submittedName>
</protein>
<dbReference type="GeneID" id="81360172"/>
<organism evidence="2 3">
    <name type="scientific">Penicillium argentinense</name>
    <dbReference type="NCBI Taxonomy" id="1131581"/>
    <lineage>
        <taxon>Eukaryota</taxon>
        <taxon>Fungi</taxon>
        <taxon>Dikarya</taxon>
        <taxon>Ascomycota</taxon>
        <taxon>Pezizomycotina</taxon>
        <taxon>Eurotiomycetes</taxon>
        <taxon>Eurotiomycetidae</taxon>
        <taxon>Eurotiales</taxon>
        <taxon>Aspergillaceae</taxon>
        <taxon>Penicillium</taxon>
    </lineage>
</organism>
<reference evidence="2" key="1">
    <citation type="submission" date="2022-11" db="EMBL/GenBank/DDBJ databases">
        <authorList>
            <person name="Petersen C."/>
        </authorList>
    </citation>
    <scope>NUCLEOTIDE SEQUENCE</scope>
    <source>
        <strain evidence="2">IBT 30761</strain>
    </source>
</reference>
<keyword evidence="3" id="KW-1185">Reference proteome</keyword>
<comment type="caution">
    <text evidence="2">The sequence shown here is derived from an EMBL/GenBank/DDBJ whole genome shotgun (WGS) entry which is preliminary data.</text>
</comment>
<dbReference type="RefSeq" id="XP_056471999.1">
    <property type="nucleotide sequence ID" value="XM_056621193.1"/>
</dbReference>
<dbReference type="EMBL" id="JAPQKI010000009">
    <property type="protein sequence ID" value="KAJ5090017.1"/>
    <property type="molecule type" value="Genomic_DNA"/>
</dbReference>
<sequence>MAIDPYRQRYTPASIKKSQVLKDFFAFPFVSSFWPNLPPSLGPLPQGGFAFDLSQIREKGKAKGRPETDRYEKSRHDRNTQQIHRRTVDTLSAKSGAPRKRQDPRVEQAGQWRQEYMWDTGVRPITRGERQVPRA</sequence>
<proteinExistence type="predicted"/>
<feature type="compositionally biased region" description="Basic and acidic residues" evidence="1">
    <location>
        <begin position="126"/>
        <end position="135"/>
    </location>
</feature>